<reference evidence="3" key="1">
    <citation type="submission" date="2015-10" db="EMBL/GenBank/DDBJ databases">
        <title>Genome of Paenibacillus bovis sp. nov.</title>
        <authorList>
            <person name="Wu Z."/>
            <person name="Gao C."/>
            <person name="Liu Z."/>
            <person name="Zheng H."/>
        </authorList>
    </citation>
    <scope>NUCLEOTIDE SEQUENCE [LARGE SCALE GENOMIC DNA]</scope>
    <source>
        <strain evidence="3">BD3526</strain>
    </source>
</reference>
<keyword evidence="3" id="KW-1185">Reference proteome</keyword>
<dbReference type="RefSeq" id="WP_060536051.1">
    <property type="nucleotide sequence ID" value="NZ_CP013023.1"/>
</dbReference>
<proteinExistence type="predicted"/>
<evidence type="ECO:0000313" key="2">
    <source>
        <dbReference type="EMBL" id="ANF97962.1"/>
    </source>
</evidence>
<evidence type="ECO:0000313" key="3">
    <source>
        <dbReference type="Proteomes" id="UP000078148"/>
    </source>
</evidence>
<gene>
    <name evidence="2" type="ORF">AR543_19345</name>
</gene>
<dbReference type="InterPro" id="IPR006675">
    <property type="entry name" value="HDIG_dom"/>
</dbReference>
<dbReference type="PANTHER" id="PTHR43155">
    <property type="entry name" value="CYCLIC DI-GMP PHOSPHODIESTERASE PA4108-RELATED"/>
    <property type="match status" value="1"/>
</dbReference>
<dbReference type="InterPro" id="IPR003607">
    <property type="entry name" value="HD/PDEase_dom"/>
</dbReference>
<organism evidence="2 3">
    <name type="scientific">Paenibacillus bovis</name>
    <dbReference type="NCBI Taxonomy" id="1616788"/>
    <lineage>
        <taxon>Bacteria</taxon>
        <taxon>Bacillati</taxon>
        <taxon>Bacillota</taxon>
        <taxon>Bacilli</taxon>
        <taxon>Bacillales</taxon>
        <taxon>Paenibacillaceae</taxon>
        <taxon>Paenibacillus</taxon>
    </lineage>
</organism>
<dbReference type="NCBIfam" id="TIGR00277">
    <property type="entry name" value="HDIG"/>
    <property type="match status" value="1"/>
</dbReference>
<dbReference type="AlphaFoldDB" id="A0A172ZKM3"/>
<dbReference type="Gene3D" id="1.10.3210.10">
    <property type="entry name" value="Hypothetical protein af1432"/>
    <property type="match status" value="1"/>
</dbReference>
<feature type="domain" description="HD-GYP" evidence="1">
    <location>
        <begin position="114"/>
        <end position="309"/>
    </location>
</feature>
<dbReference type="SUPFAM" id="SSF109604">
    <property type="entry name" value="HD-domain/PDEase-like"/>
    <property type="match status" value="1"/>
</dbReference>
<dbReference type="CDD" id="cd00077">
    <property type="entry name" value="HDc"/>
    <property type="match status" value="1"/>
</dbReference>
<reference evidence="2 3" key="2">
    <citation type="journal article" date="2016" name="Int. J. Syst. Evol. Microbiol.">
        <title>Paenibacillus bovis sp. nov., isolated from raw yak (Bos grunniens) milk.</title>
        <authorList>
            <person name="Gao C."/>
            <person name="Han J."/>
            <person name="Liu Z."/>
            <person name="Xu X."/>
            <person name="Hang F."/>
            <person name="Wu Z."/>
        </authorList>
    </citation>
    <scope>NUCLEOTIDE SEQUENCE [LARGE SCALE GENOMIC DNA]</scope>
    <source>
        <strain evidence="2 3">BD3526</strain>
    </source>
</reference>
<dbReference type="Proteomes" id="UP000078148">
    <property type="component" value="Chromosome"/>
</dbReference>
<dbReference type="EMBL" id="CP013023">
    <property type="protein sequence ID" value="ANF97962.1"/>
    <property type="molecule type" value="Genomic_DNA"/>
</dbReference>
<dbReference type="OrthoDB" id="9759601at2"/>
<evidence type="ECO:0000259" key="1">
    <source>
        <dbReference type="PROSITE" id="PS51832"/>
    </source>
</evidence>
<dbReference type="STRING" id="1616788.AR543_19345"/>
<dbReference type="PROSITE" id="PS51832">
    <property type="entry name" value="HD_GYP"/>
    <property type="match status" value="1"/>
</dbReference>
<accession>A0A172ZKM3</accession>
<sequence length="351" mass="39734">MLIHIFDLKQGDTLLADAFNRQGVPLLKQGTQLTDEDIRLLTRHQLDYVDVASSQGTAAFAESPAEQDLIGLPARLKQSVEQSLQTYQSIFLEALTKGKFSAELADHLMEPLLLNLNGQNDIVSLLLMLEAEDDHIYSHSLKVGLLSYYIADWLGYSEEECYRISRAGYLHDIGKSRLPSIIRSDRESMNESERKELKKHTQYGYDLIMESLNDKTTALVALQHHERNDGTGYPQRLYKNGIHAYTRIVSVADEFVNMTSASSDGSKQGLVSILQNIYELGFSKLHEKPVQALIHHMSPNLVGKKVQLDNGENGMIVLANQTDMFRPLIQTDKQFIDLSRERKIRISKVFI</sequence>
<dbReference type="GO" id="GO:0016787">
    <property type="term" value="F:hydrolase activity"/>
    <property type="evidence" value="ECO:0007669"/>
    <property type="project" value="UniProtKB-KW"/>
</dbReference>
<dbReference type="SMART" id="SM00471">
    <property type="entry name" value="HDc"/>
    <property type="match status" value="1"/>
</dbReference>
<dbReference type="PANTHER" id="PTHR43155:SF2">
    <property type="entry name" value="CYCLIC DI-GMP PHOSPHODIESTERASE PA4108"/>
    <property type="match status" value="1"/>
</dbReference>
<protein>
    <submittedName>
        <fullName evidence="2">HD family phosphohydrolase</fullName>
    </submittedName>
</protein>
<name>A0A172ZKM3_9BACL</name>
<keyword evidence="2" id="KW-0378">Hydrolase</keyword>
<dbReference type="Pfam" id="PF13487">
    <property type="entry name" value="HD_5"/>
    <property type="match status" value="1"/>
</dbReference>
<dbReference type="KEGG" id="pbv:AR543_19345"/>
<dbReference type="InterPro" id="IPR037522">
    <property type="entry name" value="HD_GYP_dom"/>
</dbReference>